<dbReference type="InterPro" id="IPR046342">
    <property type="entry name" value="CBS_dom_sf"/>
</dbReference>
<dbReference type="InterPro" id="IPR000644">
    <property type="entry name" value="CBS_dom"/>
</dbReference>
<comment type="caution">
    <text evidence="4">The sequence shown here is derived from an EMBL/GenBank/DDBJ whole genome shotgun (WGS) entry which is preliminary data.</text>
</comment>
<dbReference type="RefSeq" id="WP_176122771.1">
    <property type="nucleotide sequence ID" value="NZ_JACHDE010000027.1"/>
</dbReference>
<evidence type="ECO:0000313" key="7">
    <source>
        <dbReference type="Proteomes" id="UP000821598"/>
    </source>
</evidence>
<dbReference type="Proteomes" id="UP000592820">
    <property type="component" value="Unassembled WGS sequence"/>
</dbReference>
<name>A0A7W8LDN6_9BURK</name>
<feature type="domain" description="CBS" evidence="3">
    <location>
        <begin position="8"/>
        <end position="65"/>
    </location>
</feature>
<dbReference type="SUPFAM" id="SSF54631">
    <property type="entry name" value="CBS-domain pair"/>
    <property type="match status" value="1"/>
</dbReference>
<dbReference type="Pfam" id="PF00571">
    <property type="entry name" value="CBS"/>
    <property type="match status" value="2"/>
</dbReference>
<dbReference type="PROSITE" id="PS51371">
    <property type="entry name" value="CBS"/>
    <property type="match status" value="2"/>
</dbReference>
<dbReference type="AlphaFoldDB" id="A0A7W8LDN6"/>
<proteinExistence type="predicted"/>
<evidence type="ECO:0000313" key="6">
    <source>
        <dbReference type="Proteomes" id="UP000592820"/>
    </source>
</evidence>
<dbReference type="Gene3D" id="3.10.580.10">
    <property type="entry name" value="CBS-domain"/>
    <property type="match status" value="1"/>
</dbReference>
<dbReference type="SMART" id="SM00116">
    <property type="entry name" value="CBS"/>
    <property type="match status" value="2"/>
</dbReference>
<reference evidence="5 7" key="1">
    <citation type="submission" date="2019-08" db="EMBL/GenBank/DDBJ databases">
        <title>Paraburkholderia simonii sp. nov. and P. youngii sp. nov. Brazilian and Mexican Mimosa-associated rhizobia.</title>
        <authorList>
            <person name="Mavima L."/>
            <person name="Beukes C.W."/>
            <person name="Palmer M."/>
            <person name="De Meyer S.E."/>
            <person name="James E.K."/>
            <person name="Maluk M."/>
            <person name="Avontuur J.R."/>
            <person name="Chan W.Y."/>
            <person name="Venter S.N."/>
            <person name="Steenkamp E.T."/>
        </authorList>
    </citation>
    <scope>NUCLEOTIDE SEQUENCE [LARGE SCALE GENOMIC DNA]</scope>
    <source>
        <strain evidence="5 7">JPY454</strain>
    </source>
</reference>
<evidence type="ECO:0000313" key="4">
    <source>
        <dbReference type="EMBL" id="MBB5405110.1"/>
    </source>
</evidence>
<gene>
    <name evidence="5" type="ORF">FSB64_01135</name>
    <name evidence="4" type="ORF">HDG41_007206</name>
</gene>
<evidence type="ECO:0000313" key="5">
    <source>
        <dbReference type="EMBL" id="NVI02432.1"/>
    </source>
</evidence>
<evidence type="ECO:0000256" key="2">
    <source>
        <dbReference type="PROSITE-ProRule" id="PRU00703"/>
    </source>
</evidence>
<sequence>MTTVAEVMTRNPASIGPRLTIREAAQLMTELNVGVLPVCEDGEVVGMLTDRDIVTRAVALGASPEETIEGIVSGEPSCCYEDDDVQAVMDRMADAQVRRIPVVDQSDHLIGILSLGDLATRSDDEISSTLGAISTPCEPER</sequence>
<protein>
    <submittedName>
        <fullName evidence="4">CBS domain-containing protein</fullName>
    </submittedName>
</protein>
<keyword evidence="1 2" id="KW-0129">CBS domain</keyword>
<reference evidence="4 6" key="2">
    <citation type="submission" date="2020-08" db="EMBL/GenBank/DDBJ databases">
        <title>Genomic Encyclopedia of Type Strains, Phase IV (KMG-V): Genome sequencing to study the core and pangenomes of soil and plant-associated prokaryotes.</title>
        <authorList>
            <person name="Whitman W."/>
        </authorList>
    </citation>
    <scope>NUCLEOTIDE SEQUENCE [LARGE SCALE GENOMIC DNA]</scope>
    <source>
        <strain evidence="4 6">JPY162</strain>
    </source>
</reference>
<accession>A0A7W8LDN6</accession>
<dbReference type="CDD" id="cd04622">
    <property type="entry name" value="CBS_pair_HRP1_like"/>
    <property type="match status" value="1"/>
</dbReference>
<evidence type="ECO:0000259" key="3">
    <source>
        <dbReference type="PROSITE" id="PS51371"/>
    </source>
</evidence>
<dbReference type="EMBL" id="JACHDE010000027">
    <property type="protein sequence ID" value="MBB5405110.1"/>
    <property type="molecule type" value="Genomic_DNA"/>
</dbReference>
<organism evidence="4 6">
    <name type="scientific">Paraburkholderia youngii</name>
    <dbReference type="NCBI Taxonomy" id="2782701"/>
    <lineage>
        <taxon>Bacteria</taxon>
        <taxon>Pseudomonadati</taxon>
        <taxon>Pseudomonadota</taxon>
        <taxon>Betaproteobacteria</taxon>
        <taxon>Burkholderiales</taxon>
        <taxon>Burkholderiaceae</taxon>
        <taxon>Paraburkholderia</taxon>
    </lineage>
</organism>
<keyword evidence="7" id="KW-1185">Reference proteome</keyword>
<feature type="domain" description="CBS" evidence="3">
    <location>
        <begin position="71"/>
        <end position="128"/>
    </location>
</feature>
<dbReference type="PANTHER" id="PTHR43080">
    <property type="entry name" value="CBS DOMAIN-CONTAINING PROTEIN CBSX3, MITOCHONDRIAL"/>
    <property type="match status" value="1"/>
</dbReference>
<dbReference type="Proteomes" id="UP000821598">
    <property type="component" value="Unassembled WGS sequence"/>
</dbReference>
<dbReference type="PANTHER" id="PTHR43080:SF2">
    <property type="entry name" value="CBS DOMAIN-CONTAINING PROTEIN"/>
    <property type="match status" value="1"/>
</dbReference>
<dbReference type="EMBL" id="VOMC01000001">
    <property type="protein sequence ID" value="NVI02432.1"/>
    <property type="molecule type" value="Genomic_DNA"/>
</dbReference>
<evidence type="ECO:0000256" key="1">
    <source>
        <dbReference type="ARBA" id="ARBA00023122"/>
    </source>
</evidence>
<dbReference type="InterPro" id="IPR051257">
    <property type="entry name" value="Diverse_CBS-Domain"/>
</dbReference>